<feature type="compositionally biased region" description="Basic and acidic residues" evidence="1">
    <location>
        <begin position="69"/>
        <end position="80"/>
    </location>
</feature>
<reference evidence="3" key="1">
    <citation type="journal article" date="2017" name="Genome Biol.">
        <title>Comparative genomics reveals high biological diversity and specific adaptations in the industrially and medically important fungal genus Aspergillus.</title>
        <authorList>
            <person name="de Vries R.P."/>
            <person name="Riley R."/>
            <person name="Wiebenga A."/>
            <person name="Aguilar-Osorio G."/>
            <person name="Amillis S."/>
            <person name="Uchima C.A."/>
            <person name="Anderluh G."/>
            <person name="Asadollahi M."/>
            <person name="Askin M."/>
            <person name="Barry K."/>
            <person name="Battaglia E."/>
            <person name="Bayram O."/>
            <person name="Benocci T."/>
            <person name="Braus-Stromeyer S.A."/>
            <person name="Caldana C."/>
            <person name="Canovas D."/>
            <person name="Cerqueira G.C."/>
            <person name="Chen F."/>
            <person name="Chen W."/>
            <person name="Choi C."/>
            <person name="Clum A."/>
            <person name="Dos Santos R.A."/>
            <person name="Damasio A.R."/>
            <person name="Diallinas G."/>
            <person name="Emri T."/>
            <person name="Fekete E."/>
            <person name="Flipphi M."/>
            <person name="Freyberg S."/>
            <person name="Gallo A."/>
            <person name="Gournas C."/>
            <person name="Habgood R."/>
            <person name="Hainaut M."/>
            <person name="Harispe M.L."/>
            <person name="Henrissat B."/>
            <person name="Hilden K.S."/>
            <person name="Hope R."/>
            <person name="Hossain A."/>
            <person name="Karabika E."/>
            <person name="Karaffa L."/>
            <person name="Karanyi Z."/>
            <person name="Krasevec N."/>
            <person name="Kuo A."/>
            <person name="Kusch H."/>
            <person name="LaButti K."/>
            <person name="Lagendijk E.L."/>
            <person name="Lapidus A."/>
            <person name="Levasseur A."/>
            <person name="Lindquist E."/>
            <person name="Lipzen A."/>
            <person name="Logrieco A.F."/>
            <person name="MacCabe A."/>
            <person name="Maekelae M.R."/>
            <person name="Malavazi I."/>
            <person name="Melin P."/>
            <person name="Meyer V."/>
            <person name="Mielnichuk N."/>
            <person name="Miskei M."/>
            <person name="Molnar A.P."/>
            <person name="Mule G."/>
            <person name="Ngan C.Y."/>
            <person name="Orejas M."/>
            <person name="Orosz E."/>
            <person name="Ouedraogo J.P."/>
            <person name="Overkamp K.M."/>
            <person name="Park H.-S."/>
            <person name="Perrone G."/>
            <person name="Piumi F."/>
            <person name="Punt P.J."/>
            <person name="Ram A.F."/>
            <person name="Ramon A."/>
            <person name="Rauscher S."/>
            <person name="Record E."/>
            <person name="Riano-Pachon D.M."/>
            <person name="Robert V."/>
            <person name="Roehrig J."/>
            <person name="Ruller R."/>
            <person name="Salamov A."/>
            <person name="Salih N.S."/>
            <person name="Samson R.A."/>
            <person name="Sandor E."/>
            <person name="Sanguinetti M."/>
            <person name="Schuetze T."/>
            <person name="Sepcic K."/>
            <person name="Shelest E."/>
            <person name="Sherlock G."/>
            <person name="Sophianopoulou V."/>
            <person name="Squina F.M."/>
            <person name="Sun H."/>
            <person name="Susca A."/>
            <person name="Todd R.B."/>
            <person name="Tsang A."/>
            <person name="Unkles S.E."/>
            <person name="van de Wiele N."/>
            <person name="van Rossen-Uffink D."/>
            <person name="Oliveira J.V."/>
            <person name="Vesth T.C."/>
            <person name="Visser J."/>
            <person name="Yu J.-H."/>
            <person name="Zhou M."/>
            <person name="Andersen M.R."/>
            <person name="Archer D.B."/>
            <person name="Baker S.E."/>
            <person name="Benoit I."/>
            <person name="Brakhage A.A."/>
            <person name="Braus G.H."/>
            <person name="Fischer R."/>
            <person name="Frisvad J.C."/>
            <person name="Goldman G.H."/>
            <person name="Houbraken J."/>
            <person name="Oakley B."/>
            <person name="Pocsi I."/>
            <person name="Scazzocchio C."/>
            <person name="Seiboth B."/>
            <person name="vanKuyk P.A."/>
            <person name="Wortman J."/>
            <person name="Dyer P.S."/>
            <person name="Grigoriev I.V."/>
        </authorList>
    </citation>
    <scope>NUCLEOTIDE SEQUENCE [LARGE SCALE GENOMIC DNA]</scope>
    <source>
        <strain evidence="3">CBS 583.65</strain>
    </source>
</reference>
<gene>
    <name evidence="2" type="ORF">ASPVEDRAFT_35797</name>
</gene>
<dbReference type="GeneID" id="63726585"/>
<dbReference type="VEuPathDB" id="FungiDB:ASPVEDRAFT_35797"/>
<evidence type="ECO:0000313" key="2">
    <source>
        <dbReference type="EMBL" id="OJI96403.1"/>
    </source>
</evidence>
<evidence type="ECO:0000313" key="3">
    <source>
        <dbReference type="Proteomes" id="UP000184073"/>
    </source>
</evidence>
<dbReference type="EMBL" id="KV878125">
    <property type="protein sequence ID" value="OJI96403.1"/>
    <property type="molecule type" value="Genomic_DNA"/>
</dbReference>
<keyword evidence="3" id="KW-1185">Reference proteome</keyword>
<accession>A0A1L9P4R4</accession>
<dbReference type="RefSeq" id="XP_040662166.1">
    <property type="nucleotide sequence ID" value="XM_040811074.1"/>
</dbReference>
<dbReference type="AlphaFoldDB" id="A0A1L9P4R4"/>
<sequence>MCYEKYVLNKFKCGATTKTVREECACKKPRSAACKKERKEKSYCVGTTENPKCGTCHTCQCEKLEKSVDTSMKRKTDLKRGGKKDRRP</sequence>
<name>A0A1L9P4R4_ASPVE</name>
<dbReference type="Proteomes" id="UP000184073">
    <property type="component" value="Unassembled WGS sequence"/>
</dbReference>
<evidence type="ECO:0000256" key="1">
    <source>
        <dbReference type="SAM" id="MobiDB-lite"/>
    </source>
</evidence>
<proteinExistence type="predicted"/>
<organism evidence="2 3">
    <name type="scientific">Aspergillus versicolor CBS 583.65</name>
    <dbReference type="NCBI Taxonomy" id="1036611"/>
    <lineage>
        <taxon>Eukaryota</taxon>
        <taxon>Fungi</taxon>
        <taxon>Dikarya</taxon>
        <taxon>Ascomycota</taxon>
        <taxon>Pezizomycotina</taxon>
        <taxon>Eurotiomycetes</taxon>
        <taxon>Eurotiomycetidae</taxon>
        <taxon>Eurotiales</taxon>
        <taxon>Aspergillaceae</taxon>
        <taxon>Aspergillus</taxon>
        <taxon>Aspergillus subgen. Nidulantes</taxon>
    </lineage>
</organism>
<feature type="region of interest" description="Disordered" evidence="1">
    <location>
        <begin position="69"/>
        <end position="88"/>
    </location>
</feature>
<protein>
    <submittedName>
        <fullName evidence="2">Uncharacterized protein</fullName>
    </submittedName>
</protein>